<evidence type="ECO:0000256" key="1">
    <source>
        <dbReference type="SAM" id="Phobius"/>
    </source>
</evidence>
<dbReference type="RefSeq" id="WP_019595875.1">
    <property type="nucleotide sequence ID" value="NZ_FNQC01000001.1"/>
</dbReference>
<dbReference type="EMBL" id="FNQC01000001">
    <property type="protein sequence ID" value="SDY41683.1"/>
    <property type="molecule type" value="Genomic_DNA"/>
</dbReference>
<keyword evidence="3" id="KW-1185">Reference proteome</keyword>
<accession>A0A1H3JP20</accession>
<keyword evidence="1" id="KW-0812">Transmembrane</keyword>
<evidence type="ECO:0000313" key="3">
    <source>
        <dbReference type="Proteomes" id="UP000199663"/>
    </source>
</evidence>
<feature type="transmembrane region" description="Helical" evidence="1">
    <location>
        <begin position="73"/>
        <end position="92"/>
    </location>
</feature>
<reference evidence="2 3" key="1">
    <citation type="submission" date="2016-10" db="EMBL/GenBank/DDBJ databases">
        <authorList>
            <person name="Varghese N."/>
            <person name="Submissions S."/>
        </authorList>
    </citation>
    <scope>NUCLEOTIDE SEQUENCE [LARGE SCALE GENOMIC DNA]</scope>
    <source>
        <strain evidence="2 3">DSM 17997</strain>
    </source>
</reference>
<name>A0A1H3JP20_9BACT</name>
<organism evidence="2 3">
    <name type="scientific">Rhodonellum ikkaensis</name>
    <dbReference type="NCBI Taxonomy" id="336829"/>
    <lineage>
        <taxon>Bacteria</taxon>
        <taxon>Pseudomonadati</taxon>
        <taxon>Bacteroidota</taxon>
        <taxon>Cytophagia</taxon>
        <taxon>Cytophagales</taxon>
        <taxon>Cytophagaceae</taxon>
        <taxon>Rhodonellum</taxon>
    </lineage>
</organism>
<comment type="caution">
    <text evidence="2">The sequence shown here is derived from an EMBL/GenBank/DDBJ whole genome shotgun (WGS) entry which is preliminary data.</text>
</comment>
<evidence type="ECO:0000313" key="2">
    <source>
        <dbReference type="EMBL" id="SDY41683.1"/>
    </source>
</evidence>
<sequence>MGEKKCPHCGEWSKWTTDMQDTCEHCGKPLGGRDLEYQKIREKDKKANDEQWIFHIKEGDSDLVKGLKKAGNFFYMIYMGILTFLAWVIAALPG</sequence>
<keyword evidence="1" id="KW-1133">Transmembrane helix</keyword>
<protein>
    <submittedName>
        <fullName evidence="2">Uncharacterized protein</fullName>
    </submittedName>
</protein>
<gene>
    <name evidence="2" type="ORF">SAMN05444412_10189</name>
</gene>
<proteinExistence type="predicted"/>
<dbReference type="Proteomes" id="UP000199663">
    <property type="component" value="Unassembled WGS sequence"/>
</dbReference>
<keyword evidence="1" id="KW-0472">Membrane</keyword>